<evidence type="ECO:0000313" key="2">
    <source>
        <dbReference type="Proteomes" id="UP000183040"/>
    </source>
</evidence>
<accession>A0A1H4BWC0</accession>
<evidence type="ECO:0000313" key="1">
    <source>
        <dbReference type="EMBL" id="SEA52436.1"/>
    </source>
</evidence>
<dbReference type="PANTHER" id="PTHR41313">
    <property type="entry name" value="ADENINE-SPECIFIC METHYLTRANSFERASE"/>
    <property type="match status" value="1"/>
</dbReference>
<reference evidence="1 2" key="1">
    <citation type="submission" date="2016-10" db="EMBL/GenBank/DDBJ databases">
        <authorList>
            <person name="de Groot N.N."/>
        </authorList>
    </citation>
    <scope>NUCLEOTIDE SEQUENCE [LARGE SCALE GENOMIC DNA]</scope>
    <source>
        <strain evidence="1 2">NLAE-zl-G339</strain>
    </source>
</reference>
<dbReference type="Gene3D" id="3.40.50.300">
    <property type="entry name" value="P-loop containing nucleotide triphosphate hydrolases"/>
    <property type="match status" value="1"/>
</dbReference>
<gene>
    <name evidence="1" type="ORF">SAMN04487924_107195</name>
</gene>
<dbReference type="AlphaFoldDB" id="A0A1H4BWC0"/>
<name>A0A1H4BWC0_9BACE</name>
<evidence type="ECO:0008006" key="3">
    <source>
        <dbReference type="Google" id="ProtNLM"/>
    </source>
</evidence>
<dbReference type="SUPFAM" id="SSF52540">
    <property type="entry name" value="P-loop containing nucleoside triphosphate hydrolases"/>
    <property type="match status" value="1"/>
</dbReference>
<dbReference type="EMBL" id="FNRP01000007">
    <property type="protein sequence ID" value="SEA52436.1"/>
    <property type="molecule type" value="Genomic_DNA"/>
</dbReference>
<dbReference type="Proteomes" id="UP000183040">
    <property type="component" value="Unassembled WGS sequence"/>
</dbReference>
<dbReference type="InterPro" id="IPR027417">
    <property type="entry name" value="P-loop_NTPase"/>
</dbReference>
<proteinExistence type="predicted"/>
<organism evidence="1 2">
    <name type="scientific">Bacteroides xylanisolvens</name>
    <dbReference type="NCBI Taxonomy" id="371601"/>
    <lineage>
        <taxon>Bacteria</taxon>
        <taxon>Pseudomonadati</taxon>
        <taxon>Bacteroidota</taxon>
        <taxon>Bacteroidia</taxon>
        <taxon>Bacteroidales</taxon>
        <taxon>Bacteroidaceae</taxon>
        <taxon>Bacteroides</taxon>
    </lineage>
</organism>
<sequence>MFQTRHTRVAGIGNTQGSQRAMNLLVAIRDIQQRTGKDLGATFLSGTVVVNALTELYVLFKYLRPKELSRQCISCFDAWAAIFTKKTTDYELNITGSIKRKERFRTYIKIPELATFLREITDYRTAEMINLDVPQKNVRFLSDKPTIAQEEMIGRLVSFAGSGNWDDLGLDIPQPDNLDMAKMLVATNVARKMALDMRLLGDKFSDDPDNKASRCAATIYDYYVRSKSNKGTQFVFSDLSTYKSNEWNIYQDIKDKLVTMGIPANEIRFIQTAKTEQERKKLFTDMNNGTVRVLFGSTSMLGTGVNAQQRAVAVHHLEVPWVRHEVA</sequence>
<dbReference type="InterPro" id="IPR052933">
    <property type="entry name" value="DNA_Protect_Modify"/>
</dbReference>
<protein>
    <recommendedName>
        <fullName evidence="3">Helicase</fullName>
    </recommendedName>
</protein>
<dbReference type="PANTHER" id="PTHR41313:SF1">
    <property type="entry name" value="DNA METHYLASE ADENINE-SPECIFIC DOMAIN-CONTAINING PROTEIN"/>
    <property type="match status" value="1"/>
</dbReference>